<proteinExistence type="predicted"/>
<evidence type="ECO:0000256" key="11">
    <source>
        <dbReference type="ARBA" id="ARBA00048548"/>
    </source>
</evidence>
<evidence type="ECO:0000256" key="10">
    <source>
        <dbReference type="ARBA" id="ARBA00023136"/>
    </source>
</evidence>
<dbReference type="Gene3D" id="3.40.50.300">
    <property type="entry name" value="P-loop containing nucleotide triphosphate hydrolases"/>
    <property type="match status" value="1"/>
</dbReference>
<gene>
    <name evidence="15" type="ORF">AW171_hschr42750</name>
</gene>
<sequence length="806" mass="91021">MSEDKNHKNETPWELSYSKGGSELNGEDLEKYLEHGSGVNRRLSNDRFISSHLSQWNYNHNRGALVQGIEEATGLINDLICENDQRPIHVPESDLEILKIDVKLNGNWRDNLSLDKEAMASVFKSQASSSLDHLAKLLVRVQDKSSKVFVTGDLNAGKSTLCNALLRKHVLPEDQLPCTNVFCEILEARENNDIEQVHAVPTDVAATVKEAYEVYNIGDQTTYQVFSVDDLKSIVYKSSEYSLLKIYIKDDQRPADASLLRNGTADTALIDSPGLNMDSVQTTEVMSRQEEIDLVIFVVNAENQLTLSAKEFITMASKEKKFMFFVVNKFDQIKDKQRCKKLILDQIKEISVETYKKAEEFIHFVSSEEVINSLGGGGGPDNGPDDNGNDGENPGNPDFEGLEESLRNFVLKKRSISKLMPAKTYLLKLLSDVESISSWNLKSYKVEEESIKAELEELSPIIQGTKMHCVKITDAVDKESERVVNYIYDYTKQRVLSSLALSPSDFPAYDGLSNIHDYIFRARQFIIEQIKKSVVDSERQAKLATEQAVVDINAMAKNELGDDFMSDRVFQSDLMFTRKKHSLAKQLNVSFNLKDLFAPTFDGFINYITCGFAIQGKTEDKTIEQQNPMMGSLGLTNYSFSKYWTNPSLIFTSKIPALAVYSYGGVKVLTNGLLYGSRFFTWQSIKRLSTSVLLIGSVLGVAYLISDLPRALPMNLSRNYGKKLHELDYIHSNADRISKEVREVLKIPTREIVKTCELLLDRKQAQRAKLESKIEDNRASVVFFDGLAQRASKHHRILEEINLDVD</sequence>
<evidence type="ECO:0000256" key="7">
    <source>
        <dbReference type="ARBA" id="ARBA00023054"/>
    </source>
</evidence>
<protein>
    <submittedName>
        <fullName evidence="15">HDR090Wp</fullName>
    </submittedName>
</protein>
<keyword evidence="6" id="KW-1133">Transmembrane helix</keyword>
<keyword evidence="5" id="KW-0378">Hydrolase</keyword>
<evidence type="ECO:0000256" key="12">
    <source>
        <dbReference type="SAM" id="Coils"/>
    </source>
</evidence>
<dbReference type="NCBIfam" id="TIGR00231">
    <property type="entry name" value="small_GTP"/>
    <property type="match status" value="1"/>
</dbReference>
<reference evidence="15 16" key="1">
    <citation type="submission" date="2016-01" db="EMBL/GenBank/DDBJ databases">
        <title>Genome sequence of the yeast Holleya sinecauda.</title>
        <authorList>
            <person name="Dietrich F.S."/>
        </authorList>
    </citation>
    <scope>NUCLEOTIDE SEQUENCE [LARGE SCALE GENOMIC DNA]</scope>
    <source>
        <strain evidence="15 16">ATCC 58844</strain>
    </source>
</reference>
<name>A0A0X8HSV3_9SACH</name>
<dbReference type="PROSITE" id="PS51718">
    <property type="entry name" value="G_DYNAMIN_2"/>
    <property type="match status" value="1"/>
</dbReference>
<keyword evidence="8" id="KW-0496">Mitochondrion</keyword>
<dbReference type="InterPro" id="IPR030381">
    <property type="entry name" value="G_DYNAMIN_dom"/>
</dbReference>
<feature type="region of interest" description="Disordered" evidence="13">
    <location>
        <begin position="373"/>
        <end position="399"/>
    </location>
</feature>
<comment type="catalytic activity">
    <reaction evidence="11">
        <text>GTP + H2O = GDP + phosphate + H(+)</text>
        <dbReference type="Rhea" id="RHEA:19669"/>
        <dbReference type="ChEBI" id="CHEBI:15377"/>
        <dbReference type="ChEBI" id="CHEBI:15378"/>
        <dbReference type="ChEBI" id="CHEBI:37565"/>
        <dbReference type="ChEBI" id="CHEBI:43474"/>
        <dbReference type="ChEBI" id="CHEBI:58189"/>
    </reaction>
</comment>
<accession>A0A0X8HSV3</accession>
<dbReference type="GO" id="GO:0005525">
    <property type="term" value="F:GTP binding"/>
    <property type="evidence" value="ECO:0007669"/>
    <property type="project" value="UniProtKB-KW"/>
</dbReference>
<evidence type="ECO:0000256" key="13">
    <source>
        <dbReference type="SAM" id="MobiDB-lite"/>
    </source>
</evidence>
<feature type="coiled-coil region" evidence="12">
    <location>
        <begin position="753"/>
        <end position="780"/>
    </location>
</feature>
<dbReference type="GO" id="GO:0051646">
    <property type="term" value="P:mitochondrion localization"/>
    <property type="evidence" value="ECO:0007669"/>
    <property type="project" value="TreeGrafter"/>
</dbReference>
<dbReference type="EMBL" id="CP014244">
    <property type="protein sequence ID" value="AMD20832.1"/>
    <property type="molecule type" value="Genomic_DNA"/>
</dbReference>
<dbReference type="STRING" id="45286.A0A0X8HSV3"/>
<dbReference type="GO" id="GO:0005741">
    <property type="term" value="C:mitochondrial outer membrane"/>
    <property type="evidence" value="ECO:0007669"/>
    <property type="project" value="UniProtKB-SubCell"/>
</dbReference>
<keyword evidence="2" id="KW-0812">Transmembrane</keyword>
<evidence type="ECO:0000256" key="4">
    <source>
        <dbReference type="ARBA" id="ARBA00022787"/>
    </source>
</evidence>
<keyword evidence="9" id="KW-0342">GTP-binding</keyword>
<evidence type="ECO:0000256" key="8">
    <source>
        <dbReference type="ARBA" id="ARBA00023128"/>
    </source>
</evidence>
<evidence type="ECO:0000256" key="3">
    <source>
        <dbReference type="ARBA" id="ARBA00022741"/>
    </source>
</evidence>
<keyword evidence="3" id="KW-0547">Nucleotide-binding</keyword>
<keyword evidence="10" id="KW-0472">Membrane</keyword>
<evidence type="ECO:0000256" key="6">
    <source>
        <dbReference type="ARBA" id="ARBA00022989"/>
    </source>
</evidence>
<evidence type="ECO:0000256" key="5">
    <source>
        <dbReference type="ARBA" id="ARBA00022801"/>
    </source>
</evidence>
<dbReference type="FunFam" id="3.40.50.300:FF:000638">
    <property type="entry name" value="Transmembrane GTPase Fzo1, putative"/>
    <property type="match status" value="1"/>
</dbReference>
<evidence type="ECO:0000313" key="16">
    <source>
        <dbReference type="Proteomes" id="UP000243052"/>
    </source>
</evidence>
<evidence type="ECO:0000256" key="1">
    <source>
        <dbReference type="ARBA" id="ARBA00004374"/>
    </source>
</evidence>
<dbReference type="PANTHER" id="PTHR10465:SF0">
    <property type="entry name" value="SARCALUMENIN"/>
    <property type="match status" value="1"/>
</dbReference>
<evidence type="ECO:0000256" key="9">
    <source>
        <dbReference type="ARBA" id="ARBA00023134"/>
    </source>
</evidence>
<dbReference type="Proteomes" id="UP000243052">
    <property type="component" value="Chromosome iv"/>
</dbReference>
<evidence type="ECO:0000259" key="14">
    <source>
        <dbReference type="PROSITE" id="PS51718"/>
    </source>
</evidence>
<organism evidence="15 16">
    <name type="scientific">Eremothecium sinecaudum</name>
    <dbReference type="NCBI Taxonomy" id="45286"/>
    <lineage>
        <taxon>Eukaryota</taxon>
        <taxon>Fungi</taxon>
        <taxon>Dikarya</taxon>
        <taxon>Ascomycota</taxon>
        <taxon>Saccharomycotina</taxon>
        <taxon>Saccharomycetes</taxon>
        <taxon>Saccharomycetales</taxon>
        <taxon>Saccharomycetaceae</taxon>
        <taxon>Eremothecium</taxon>
    </lineage>
</organism>
<comment type="subcellular location">
    <subcellularLocation>
        <location evidence="1">Mitochondrion outer membrane</location>
        <topology evidence="1">Multi-pass membrane protein</topology>
    </subcellularLocation>
</comment>
<dbReference type="OrthoDB" id="9984778at2759"/>
<keyword evidence="4" id="KW-1000">Mitochondrion outer membrane</keyword>
<dbReference type="PANTHER" id="PTHR10465">
    <property type="entry name" value="TRANSMEMBRANE GTPASE FZO1"/>
    <property type="match status" value="1"/>
</dbReference>
<dbReference type="RefSeq" id="XP_017987828.1">
    <property type="nucleotide sequence ID" value="XM_018132339.1"/>
</dbReference>
<dbReference type="GO" id="GO:0003924">
    <property type="term" value="F:GTPase activity"/>
    <property type="evidence" value="ECO:0007669"/>
    <property type="project" value="InterPro"/>
</dbReference>
<feature type="compositionally biased region" description="Basic and acidic residues" evidence="13">
    <location>
        <begin position="1"/>
        <end position="11"/>
    </location>
</feature>
<evidence type="ECO:0000313" key="15">
    <source>
        <dbReference type="EMBL" id="AMD20832.1"/>
    </source>
</evidence>
<feature type="region of interest" description="Disordered" evidence="13">
    <location>
        <begin position="1"/>
        <end position="20"/>
    </location>
</feature>
<feature type="domain" description="Dynamin-type G" evidence="14">
    <location>
        <begin position="142"/>
        <end position="421"/>
    </location>
</feature>
<evidence type="ECO:0000256" key="2">
    <source>
        <dbReference type="ARBA" id="ARBA00022692"/>
    </source>
</evidence>
<keyword evidence="7 12" id="KW-0175">Coiled coil</keyword>
<dbReference type="SUPFAM" id="SSF52540">
    <property type="entry name" value="P-loop containing nucleoside triphosphate hydrolases"/>
    <property type="match status" value="1"/>
</dbReference>
<dbReference type="Pfam" id="PF00350">
    <property type="entry name" value="Dynamin_N"/>
    <property type="match status" value="1"/>
</dbReference>
<dbReference type="AlphaFoldDB" id="A0A0X8HSV3"/>
<keyword evidence="16" id="KW-1185">Reference proteome</keyword>
<dbReference type="GeneID" id="28724097"/>
<dbReference type="InterPro" id="IPR027417">
    <property type="entry name" value="P-loop_NTPase"/>
</dbReference>
<dbReference type="InterPro" id="IPR027094">
    <property type="entry name" value="Mitofusin_fam"/>
</dbReference>
<dbReference type="GO" id="GO:0008053">
    <property type="term" value="P:mitochondrial fusion"/>
    <property type="evidence" value="ECO:0007669"/>
    <property type="project" value="TreeGrafter"/>
</dbReference>
<dbReference type="InterPro" id="IPR005225">
    <property type="entry name" value="Small_GTP-bd"/>
</dbReference>
<dbReference type="InterPro" id="IPR045063">
    <property type="entry name" value="Dynamin_N"/>
</dbReference>